<evidence type="ECO:0000256" key="1">
    <source>
        <dbReference type="SAM" id="MobiDB-lite"/>
    </source>
</evidence>
<dbReference type="Proteomes" id="UP000230407">
    <property type="component" value="Unassembled WGS sequence"/>
</dbReference>
<protein>
    <submittedName>
        <fullName evidence="2">Uncharacterized protein</fullName>
    </submittedName>
</protein>
<reference evidence="2 3" key="1">
    <citation type="submission" date="2017-11" db="EMBL/GenBank/DDBJ databases">
        <title>Streptomyces carmine sp. nov., a novel actinomycete isolated from Sophora alopecuroides in Xinjiang, China.</title>
        <authorList>
            <person name="Wang Y."/>
            <person name="Luo X."/>
            <person name="Wan C."/>
            <person name="Zhang L."/>
        </authorList>
    </citation>
    <scope>NUCLEOTIDE SEQUENCE [LARGE SCALE GENOMIC DNA]</scope>
    <source>
        <strain evidence="2 3">TRM SA0054</strain>
    </source>
</reference>
<dbReference type="RefSeq" id="WP_100205560.1">
    <property type="nucleotide sequence ID" value="NZ_PGGW01000071.1"/>
</dbReference>
<comment type="caution">
    <text evidence="2">The sequence shown here is derived from an EMBL/GenBank/DDBJ whole genome shotgun (WGS) entry which is preliminary data.</text>
</comment>
<dbReference type="AlphaFoldDB" id="A0A2M8LPM7"/>
<accession>A0A2M8LPM7</accession>
<keyword evidence="3" id="KW-1185">Reference proteome</keyword>
<evidence type="ECO:0000313" key="3">
    <source>
        <dbReference type="Proteomes" id="UP000230407"/>
    </source>
</evidence>
<evidence type="ECO:0000313" key="2">
    <source>
        <dbReference type="EMBL" id="PJE93890.1"/>
    </source>
</evidence>
<feature type="region of interest" description="Disordered" evidence="1">
    <location>
        <begin position="165"/>
        <end position="185"/>
    </location>
</feature>
<sequence>MPYPPRPVCRSARRGARTHAYRAEVTAEGPVNGATVAVLLGSRTLPNRRLALRWLCGQARRIADGLDPDPAVSAWAADGVLASVPGQWTDAPTELRLWCGSEVRQEEAADRLAEGLPFQLTAADHTGAYTLRAWPAGVIAPRPGALPPVYLGWAHGNPSWPSWLSEHHPGPSAPHRVPGSPAHLG</sequence>
<gene>
    <name evidence="2" type="ORF">CUT44_32390</name>
</gene>
<organism evidence="2 3">
    <name type="scientific">Streptomyces carminius</name>
    <dbReference type="NCBI Taxonomy" id="2665496"/>
    <lineage>
        <taxon>Bacteria</taxon>
        <taxon>Bacillati</taxon>
        <taxon>Actinomycetota</taxon>
        <taxon>Actinomycetes</taxon>
        <taxon>Kitasatosporales</taxon>
        <taxon>Streptomycetaceae</taxon>
        <taxon>Streptomyces</taxon>
    </lineage>
</organism>
<proteinExistence type="predicted"/>
<dbReference type="EMBL" id="PGGW01000071">
    <property type="protein sequence ID" value="PJE93890.1"/>
    <property type="molecule type" value="Genomic_DNA"/>
</dbReference>
<name>A0A2M8LPM7_9ACTN</name>